<organism evidence="10 11">
    <name type="scientific">Mycteria americana</name>
    <name type="common">Wood stork</name>
    <dbReference type="NCBI Taxonomy" id="33587"/>
    <lineage>
        <taxon>Eukaryota</taxon>
        <taxon>Metazoa</taxon>
        <taxon>Chordata</taxon>
        <taxon>Craniata</taxon>
        <taxon>Vertebrata</taxon>
        <taxon>Euteleostomi</taxon>
        <taxon>Archelosauria</taxon>
        <taxon>Archosauria</taxon>
        <taxon>Dinosauria</taxon>
        <taxon>Saurischia</taxon>
        <taxon>Theropoda</taxon>
        <taxon>Coelurosauria</taxon>
        <taxon>Aves</taxon>
        <taxon>Neognathae</taxon>
        <taxon>Neoaves</taxon>
        <taxon>Aequornithes</taxon>
        <taxon>Ciconiiformes</taxon>
        <taxon>Ciconiidae</taxon>
        <taxon>Mycteria</taxon>
    </lineage>
</organism>
<evidence type="ECO:0000313" key="11">
    <source>
        <dbReference type="Proteomes" id="UP001333110"/>
    </source>
</evidence>
<evidence type="ECO:0000256" key="6">
    <source>
        <dbReference type="ARBA" id="ARBA00022759"/>
    </source>
</evidence>
<dbReference type="Pfam" id="PF00078">
    <property type="entry name" value="RVT_1"/>
    <property type="match status" value="1"/>
</dbReference>
<dbReference type="PANTHER" id="PTHR33064">
    <property type="entry name" value="POL PROTEIN"/>
    <property type="match status" value="1"/>
</dbReference>
<keyword evidence="7" id="KW-0378">Hydrolase</keyword>
<protein>
    <recommendedName>
        <fullName evidence="2">ribonuclease H</fullName>
        <ecNumber evidence="2">3.1.26.4</ecNumber>
    </recommendedName>
</protein>
<keyword evidence="3" id="KW-0808">Transferase</keyword>
<evidence type="ECO:0000256" key="1">
    <source>
        <dbReference type="ARBA" id="ARBA00010879"/>
    </source>
</evidence>
<dbReference type="Gene3D" id="2.30.30.850">
    <property type="match status" value="1"/>
</dbReference>
<evidence type="ECO:0000256" key="4">
    <source>
        <dbReference type="ARBA" id="ARBA00022695"/>
    </source>
</evidence>
<keyword evidence="5" id="KW-0540">Nuclease</keyword>
<evidence type="ECO:0000256" key="8">
    <source>
        <dbReference type="SAM" id="Phobius"/>
    </source>
</evidence>
<name>A0AAN7NKQ7_MYCAM</name>
<evidence type="ECO:0000259" key="9">
    <source>
        <dbReference type="PROSITE" id="PS50878"/>
    </source>
</evidence>
<dbReference type="InterPro" id="IPR000477">
    <property type="entry name" value="RT_dom"/>
</dbReference>
<keyword evidence="8" id="KW-0472">Membrane</keyword>
<keyword evidence="8" id="KW-0812">Transmembrane</keyword>
<dbReference type="InterPro" id="IPR043128">
    <property type="entry name" value="Rev_trsase/Diguanyl_cyclase"/>
</dbReference>
<dbReference type="InterPro" id="IPR043502">
    <property type="entry name" value="DNA/RNA_pol_sf"/>
</dbReference>
<dbReference type="InterPro" id="IPR040643">
    <property type="entry name" value="MLVIN_C"/>
</dbReference>
<comment type="similarity">
    <text evidence="1">Belongs to the beta type-B retroviral polymerase family. HERV class-II K(HML-2) pol subfamily.</text>
</comment>
<evidence type="ECO:0000256" key="2">
    <source>
        <dbReference type="ARBA" id="ARBA00012180"/>
    </source>
</evidence>
<evidence type="ECO:0000256" key="5">
    <source>
        <dbReference type="ARBA" id="ARBA00022722"/>
    </source>
</evidence>
<dbReference type="InterPro" id="IPR051320">
    <property type="entry name" value="Viral_Replic_Matur_Polypro"/>
</dbReference>
<dbReference type="EC" id="3.1.26.4" evidence="2"/>
<proteinExistence type="inferred from homology"/>
<dbReference type="Gene3D" id="3.30.70.270">
    <property type="match status" value="1"/>
</dbReference>
<dbReference type="GO" id="GO:0004523">
    <property type="term" value="F:RNA-DNA hybrid ribonuclease activity"/>
    <property type="evidence" value="ECO:0007669"/>
    <property type="project" value="UniProtKB-EC"/>
</dbReference>
<dbReference type="PANTHER" id="PTHR33064:SF36">
    <property type="entry name" value="CCHC-TYPE DOMAIN-CONTAINING PROTEIN"/>
    <property type="match status" value="1"/>
</dbReference>
<feature type="domain" description="Reverse transcriptase" evidence="9">
    <location>
        <begin position="1"/>
        <end position="217"/>
    </location>
</feature>
<dbReference type="PROSITE" id="PS50878">
    <property type="entry name" value="RT_POL"/>
    <property type="match status" value="1"/>
</dbReference>
<dbReference type="Pfam" id="PF18697">
    <property type="entry name" value="MLVIN_C"/>
    <property type="match status" value="1"/>
</dbReference>
<keyword evidence="8" id="KW-1133">Transmembrane helix</keyword>
<evidence type="ECO:0000256" key="3">
    <source>
        <dbReference type="ARBA" id="ARBA00022679"/>
    </source>
</evidence>
<keyword evidence="6" id="KW-0255">Endonuclease</keyword>
<evidence type="ECO:0000256" key="7">
    <source>
        <dbReference type="ARBA" id="ARBA00022801"/>
    </source>
</evidence>
<evidence type="ECO:0000313" key="10">
    <source>
        <dbReference type="EMBL" id="KAK4817972.1"/>
    </source>
</evidence>
<gene>
    <name evidence="10" type="ORF">QYF61_003492</name>
</gene>
<comment type="caution">
    <text evidence="10">The sequence shown here is derived from an EMBL/GenBank/DDBJ whole genome shotgun (WGS) entry which is preliminary data.</text>
</comment>
<accession>A0AAN7NKQ7</accession>
<dbReference type="AlphaFoldDB" id="A0AAN7NKQ7"/>
<feature type="transmembrane region" description="Helical" evidence="8">
    <location>
        <begin position="20"/>
        <end position="42"/>
    </location>
</feature>
<reference evidence="10 11" key="1">
    <citation type="journal article" date="2023" name="J. Hered.">
        <title>Chromosome-level genome of the wood stork (Mycteria americana) provides insight into avian chromosome evolution.</title>
        <authorList>
            <person name="Flamio R. Jr."/>
            <person name="Ramstad K.M."/>
        </authorList>
    </citation>
    <scope>NUCLEOTIDE SEQUENCE [LARGE SCALE GENOMIC DNA]</scope>
    <source>
        <strain evidence="10">JAX WOST 10</strain>
    </source>
</reference>
<dbReference type="GO" id="GO:0016779">
    <property type="term" value="F:nucleotidyltransferase activity"/>
    <property type="evidence" value="ECO:0007669"/>
    <property type="project" value="UniProtKB-KW"/>
</dbReference>
<dbReference type="SUPFAM" id="SSF56672">
    <property type="entry name" value="DNA/RNA polymerases"/>
    <property type="match status" value="1"/>
</dbReference>
<keyword evidence="4" id="KW-0548">Nucleotidyltransferase</keyword>
<dbReference type="EMBL" id="JAUNZN010000007">
    <property type="protein sequence ID" value="KAK4817972.1"/>
    <property type="molecule type" value="Genomic_DNA"/>
</dbReference>
<dbReference type="Proteomes" id="UP001333110">
    <property type="component" value="Unassembled WGS sequence"/>
</dbReference>
<keyword evidence="11" id="KW-1185">Reference proteome</keyword>
<sequence length="245" mass="28323">MHRGAFSEDSSRNSLVSAEWPIDTGIDIAILMFCCFLVFPGISTCNTNRLVRDLRAVNQIVQDVYPVVANPYTLLTAIQETDQWFTVLDLKYAFFCIPSEFESQKIFAFEWENPKTGQKTQLHWTILPQGFKNSPTIFGNQLARELENWQKENTEITLLQYVDDILLGTRTSEDSTQYTIDLLNFLGAAGYLQLRTPLDLYTAVHEFQPGDWVYLRTWNDEPLKERWKGPFQVLLTTYTAVKLDE</sequence>